<proteinExistence type="predicted"/>
<keyword evidence="1" id="KW-0175">Coiled coil</keyword>
<comment type="caution">
    <text evidence="2">The sequence shown here is derived from an EMBL/GenBank/DDBJ whole genome shotgun (WGS) entry which is preliminary data.</text>
</comment>
<protein>
    <recommendedName>
        <fullName evidence="3">Transposase</fullName>
    </recommendedName>
</protein>
<evidence type="ECO:0000256" key="1">
    <source>
        <dbReference type="SAM" id="Coils"/>
    </source>
</evidence>
<feature type="coiled-coil region" evidence="1">
    <location>
        <begin position="101"/>
        <end position="128"/>
    </location>
</feature>
<gene>
    <name evidence="2" type="ORF">S01H1_83154</name>
</gene>
<dbReference type="SUPFAM" id="SSF48295">
    <property type="entry name" value="TrpR-like"/>
    <property type="match status" value="1"/>
</dbReference>
<dbReference type="GO" id="GO:0043565">
    <property type="term" value="F:sequence-specific DNA binding"/>
    <property type="evidence" value="ECO:0007669"/>
    <property type="project" value="InterPro"/>
</dbReference>
<accession>X0XIZ9</accession>
<evidence type="ECO:0008006" key="3">
    <source>
        <dbReference type="Google" id="ProtNLM"/>
    </source>
</evidence>
<organism evidence="2">
    <name type="scientific">marine sediment metagenome</name>
    <dbReference type="NCBI Taxonomy" id="412755"/>
    <lineage>
        <taxon>unclassified sequences</taxon>
        <taxon>metagenomes</taxon>
        <taxon>ecological metagenomes</taxon>
    </lineage>
</organism>
<reference evidence="2" key="1">
    <citation type="journal article" date="2014" name="Front. Microbiol.">
        <title>High frequency of phylogenetically diverse reductive dehalogenase-homologous genes in deep subseafloor sedimentary metagenomes.</title>
        <authorList>
            <person name="Kawai M."/>
            <person name="Futagami T."/>
            <person name="Toyoda A."/>
            <person name="Takaki Y."/>
            <person name="Nishi S."/>
            <person name="Hori S."/>
            <person name="Arai W."/>
            <person name="Tsubouchi T."/>
            <person name="Morono Y."/>
            <person name="Uchiyama I."/>
            <person name="Ito T."/>
            <person name="Fujiyama A."/>
            <person name="Inagaki F."/>
            <person name="Takami H."/>
        </authorList>
    </citation>
    <scope>NUCLEOTIDE SEQUENCE</scope>
    <source>
        <strain evidence="2">Expedition CK06-06</strain>
    </source>
</reference>
<evidence type="ECO:0000313" key="2">
    <source>
        <dbReference type="EMBL" id="GAG43145.1"/>
    </source>
</evidence>
<sequence>KLLLDTLLVLAYENLEECHMEKTEEKMVRKRRYLTAREKYQIFLEATMAKAKSNGSISEVLRRWGIHSSDLTRIRAAVEEGAVNVFKERKSRKPKLNIEQYEQLKAEKERLEATVIEQAAELALLKKKDRSD</sequence>
<dbReference type="AlphaFoldDB" id="X0XIZ9"/>
<dbReference type="InterPro" id="IPR010921">
    <property type="entry name" value="Trp_repressor/repl_initiator"/>
</dbReference>
<dbReference type="EMBL" id="BARS01056477">
    <property type="protein sequence ID" value="GAG43145.1"/>
    <property type="molecule type" value="Genomic_DNA"/>
</dbReference>
<feature type="non-terminal residue" evidence="2">
    <location>
        <position position="1"/>
    </location>
</feature>
<name>X0XIZ9_9ZZZZ</name>